<evidence type="ECO:0000313" key="1">
    <source>
        <dbReference type="EMBL" id="KZV81148.1"/>
    </source>
</evidence>
<dbReference type="InParanoid" id="A0A165BS63"/>
<proteinExistence type="predicted"/>
<dbReference type="InterPro" id="IPR011009">
    <property type="entry name" value="Kinase-like_dom_sf"/>
</dbReference>
<dbReference type="EMBL" id="KV426413">
    <property type="protein sequence ID" value="KZV81148.1"/>
    <property type="molecule type" value="Genomic_DNA"/>
</dbReference>
<dbReference type="Proteomes" id="UP000077266">
    <property type="component" value="Unassembled WGS sequence"/>
</dbReference>
<dbReference type="OrthoDB" id="1890790at2759"/>
<sequence length="59" mass="6745">MHDMRVILEVARGQAPPRPSAGFTDELWSLCLKCWSRNPELRPDMGRVVRTLERLGPQA</sequence>
<dbReference type="SUPFAM" id="SSF56112">
    <property type="entry name" value="Protein kinase-like (PK-like)"/>
    <property type="match status" value="1"/>
</dbReference>
<keyword evidence="2" id="KW-1185">Reference proteome</keyword>
<dbReference type="AlphaFoldDB" id="A0A165BS63"/>
<reference evidence="1 2" key="1">
    <citation type="journal article" date="2016" name="Mol. Biol. Evol.">
        <title>Comparative Genomics of Early-Diverging Mushroom-Forming Fungi Provides Insights into the Origins of Lignocellulose Decay Capabilities.</title>
        <authorList>
            <person name="Nagy L.G."/>
            <person name="Riley R."/>
            <person name="Tritt A."/>
            <person name="Adam C."/>
            <person name="Daum C."/>
            <person name="Floudas D."/>
            <person name="Sun H."/>
            <person name="Yadav J.S."/>
            <person name="Pangilinan J."/>
            <person name="Larsson K.H."/>
            <person name="Matsuura K."/>
            <person name="Barry K."/>
            <person name="Labutti K."/>
            <person name="Kuo R."/>
            <person name="Ohm R.A."/>
            <person name="Bhattacharya S.S."/>
            <person name="Shirouzu T."/>
            <person name="Yoshinaga Y."/>
            <person name="Martin F.M."/>
            <person name="Grigoriev I.V."/>
            <person name="Hibbett D.S."/>
        </authorList>
    </citation>
    <scope>NUCLEOTIDE SEQUENCE [LARGE SCALE GENOMIC DNA]</scope>
    <source>
        <strain evidence="1 2">HHB12029</strain>
    </source>
</reference>
<protein>
    <recommendedName>
        <fullName evidence="3">Serine-threonine/tyrosine-protein kinase catalytic domain-containing protein</fullName>
    </recommendedName>
</protein>
<evidence type="ECO:0000313" key="2">
    <source>
        <dbReference type="Proteomes" id="UP000077266"/>
    </source>
</evidence>
<evidence type="ECO:0008006" key="3">
    <source>
        <dbReference type="Google" id="ProtNLM"/>
    </source>
</evidence>
<accession>A0A165BS63</accession>
<organism evidence="1 2">
    <name type="scientific">Exidia glandulosa HHB12029</name>
    <dbReference type="NCBI Taxonomy" id="1314781"/>
    <lineage>
        <taxon>Eukaryota</taxon>
        <taxon>Fungi</taxon>
        <taxon>Dikarya</taxon>
        <taxon>Basidiomycota</taxon>
        <taxon>Agaricomycotina</taxon>
        <taxon>Agaricomycetes</taxon>
        <taxon>Auriculariales</taxon>
        <taxon>Exidiaceae</taxon>
        <taxon>Exidia</taxon>
    </lineage>
</organism>
<dbReference type="Gene3D" id="1.10.510.10">
    <property type="entry name" value="Transferase(Phosphotransferase) domain 1"/>
    <property type="match status" value="1"/>
</dbReference>
<gene>
    <name evidence="1" type="ORF">EXIGLDRAFT_391504</name>
</gene>
<name>A0A165BS63_EXIGL</name>